<comment type="caution">
    <text evidence="1">The sequence shown here is derived from an EMBL/GenBank/DDBJ whole genome shotgun (WGS) entry which is preliminary data.</text>
</comment>
<reference evidence="1" key="1">
    <citation type="journal article" date="2020" name="Nat. Commun.">
        <title>Large-scale genome sequencing of mycorrhizal fungi provides insights into the early evolution of symbiotic traits.</title>
        <authorList>
            <person name="Miyauchi S."/>
            <person name="Kiss E."/>
            <person name="Kuo A."/>
            <person name="Drula E."/>
            <person name="Kohler A."/>
            <person name="Sanchez-Garcia M."/>
            <person name="Morin E."/>
            <person name="Andreopoulos B."/>
            <person name="Barry K.W."/>
            <person name="Bonito G."/>
            <person name="Buee M."/>
            <person name="Carver A."/>
            <person name="Chen C."/>
            <person name="Cichocki N."/>
            <person name="Clum A."/>
            <person name="Culley D."/>
            <person name="Crous P.W."/>
            <person name="Fauchery L."/>
            <person name="Girlanda M."/>
            <person name="Hayes R.D."/>
            <person name="Keri Z."/>
            <person name="LaButti K."/>
            <person name="Lipzen A."/>
            <person name="Lombard V."/>
            <person name="Magnuson J."/>
            <person name="Maillard F."/>
            <person name="Murat C."/>
            <person name="Nolan M."/>
            <person name="Ohm R.A."/>
            <person name="Pangilinan J."/>
            <person name="Pereira M.F."/>
            <person name="Perotto S."/>
            <person name="Peter M."/>
            <person name="Pfister S."/>
            <person name="Riley R."/>
            <person name="Sitrit Y."/>
            <person name="Stielow J.B."/>
            <person name="Szollosi G."/>
            <person name="Zifcakova L."/>
            <person name="Stursova M."/>
            <person name="Spatafora J.W."/>
            <person name="Tedersoo L."/>
            <person name="Vaario L.M."/>
            <person name="Yamada A."/>
            <person name="Yan M."/>
            <person name="Wang P."/>
            <person name="Xu J."/>
            <person name="Bruns T."/>
            <person name="Baldrian P."/>
            <person name="Vilgalys R."/>
            <person name="Dunand C."/>
            <person name="Henrissat B."/>
            <person name="Grigoriev I.V."/>
            <person name="Hibbett D."/>
            <person name="Nagy L.G."/>
            <person name="Martin F.M."/>
        </authorList>
    </citation>
    <scope>NUCLEOTIDE SEQUENCE</scope>
    <source>
        <strain evidence="1">UH-Tt-Lm1</strain>
    </source>
</reference>
<keyword evidence="2" id="KW-1185">Reference proteome</keyword>
<dbReference type="AlphaFoldDB" id="A0A9P6HDY5"/>
<sequence length="115" mass="12699">MPSTYCTTSSVNVHLPDANAAMSDIPVGPSTSPSILTQDDERLTRTAHYTHDGRSITFEIVNKRASLVESDFSIEEVDPVSGNIFKKISKTIFCFCITPKRRRVKSKPLNPITTA</sequence>
<dbReference type="EMBL" id="WIUZ02000007">
    <property type="protein sequence ID" value="KAF9785061.1"/>
    <property type="molecule type" value="Genomic_DNA"/>
</dbReference>
<reference evidence="1" key="2">
    <citation type="submission" date="2020-11" db="EMBL/GenBank/DDBJ databases">
        <authorList>
            <consortium name="DOE Joint Genome Institute"/>
            <person name="Kuo A."/>
            <person name="Miyauchi S."/>
            <person name="Kiss E."/>
            <person name="Drula E."/>
            <person name="Kohler A."/>
            <person name="Sanchez-Garcia M."/>
            <person name="Andreopoulos B."/>
            <person name="Barry K.W."/>
            <person name="Bonito G."/>
            <person name="Buee M."/>
            <person name="Carver A."/>
            <person name="Chen C."/>
            <person name="Cichocki N."/>
            <person name="Clum A."/>
            <person name="Culley D."/>
            <person name="Crous P.W."/>
            <person name="Fauchery L."/>
            <person name="Girlanda M."/>
            <person name="Hayes R."/>
            <person name="Keri Z."/>
            <person name="Labutti K."/>
            <person name="Lipzen A."/>
            <person name="Lombard V."/>
            <person name="Magnuson J."/>
            <person name="Maillard F."/>
            <person name="Morin E."/>
            <person name="Murat C."/>
            <person name="Nolan M."/>
            <person name="Ohm R."/>
            <person name="Pangilinan J."/>
            <person name="Pereira M."/>
            <person name="Perotto S."/>
            <person name="Peter M."/>
            <person name="Riley R."/>
            <person name="Sitrit Y."/>
            <person name="Stielow B."/>
            <person name="Szollosi G."/>
            <person name="Zifcakova L."/>
            <person name="Stursova M."/>
            <person name="Spatafora J.W."/>
            <person name="Tedersoo L."/>
            <person name="Vaario L.-M."/>
            <person name="Yamada A."/>
            <person name="Yan M."/>
            <person name="Wang P."/>
            <person name="Xu J."/>
            <person name="Bruns T."/>
            <person name="Baldrian P."/>
            <person name="Vilgalys R."/>
            <person name="Henrissat B."/>
            <person name="Grigoriev I.V."/>
            <person name="Hibbett D."/>
            <person name="Nagy L.G."/>
            <person name="Martin F.M."/>
        </authorList>
    </citation>
    <scope>NUCLEOTIDE SEQUENCE</scope>
    <source>
        <strain evidence="1">UH-Tt-Lm1</strain>
    </source>
</reference>
<protein>
    <submittedName>
        <fullName evidence="1">Uncharacterized protein</fullName>
    </submittedName>
</protein>
<name>A0A9P6HDY5_9AGAM</name>
<accession>A0A9P6HDY5</accession>
<dbReference type="Proteomes" id="UP000736335">
    <property type="component" value="Unassembled WGS sequence"/>
</dbReference>
<proteinExistence type="predicted"/>
<organism evidence="1 2">
    <name type="scientific">Thelephora terrestris</name>
    <dbReference type="NCBI Taxonomy" id="56493"/>
    <lineage>
        <taxon>Eukaryota</taxon>
        <taxon>Fungi</taxon>
        <taxon>Dikarya</taxon>
        <taxon>Basidiomycota</taxon>
        <taxon>Agaricomycotina</taxon>
        <taxon>Agaricomycetes</taxon>
        <taxon>Thelephorales</taxon>
        <taxon>Thelephoraceae</taxon>
        <taxon>Thelephora</taxon>
    </lineage>
</organism>
<evidence type="ECO:0000313" key="1">
    <source>
        <dbReference type="EMBL" id="KAF9785061.1"/>
    </source>
</evidence>
<gene>
    <name evidence="1" type="ORF">BJ322DRAFT_1108528</name>
</gene>
<evidence type="ECO:0000313" key="2">
    <source>
        <dbReference type="Proteomes" id="UP000736335"/>
    </source>
</evidence>